<reference evidence="1 2" key="2">
    <citation type="journal article" date="2016" name="ISME J.">
        <title>Physiological and genomic characterization of two novel marine thaumarchaeal strains indicates niche differentiation.</title>
        <authorList>
            <person name="Bayer B."/>
            <person name="Vojvoda J."/>
            <person name="Offre P."/>
            <person name="Alves R.J."/>
            <person name="Elisabeth N.H."/>
            <person name="Garcia J.A."/>
            <person name="Volland J.M."/>
            <person name="Srivastava A."/>
            <person name="Schleper C."/>
            <person name="Herndl G.J."/>
        </authorList>
    </citation>
    <scope>NUCLEOTIDE SEQUENCE [LARGE SCALE GENOMIC DNA]</scope>
    <source>
        <strain evidence="1 2">D3C</strain>
    </source>
</reference>
<dbReference type="GeneID" id="41600472"/>
<name>A0A0C5BS48_9ARCH</name>
<reference evidence="1 2" key="3">
    <citation type="journal article" date="2019" name="Int. J. Syst. Evol. Microbiol.">
        <title>Nitrosopumilus adriaticus sp. nov. and Nitrosopumilus piranensis sp. nov., two ammonia-oxidizing archaea from the Adriatic Sea and members of the class Nitrososphaeria.</title>
        <authorList>
            <person name="Bayer B."/>
            <person name="Vojvoda J."/>
            <person name="Reinthaler T."/>
            <person name="Reyes C."/>
            <person name="Pinto M."/>
            <person name="Herndl G.J."/>
        </authorList>
    </citation>
    <scope>NUCLEOTIDE SEQUENCE [LARGE SCALE GENOMIC DNA]</scope>
    <source>
        <strain evidence="1 2">D3C</strain>
    </source>
</reference>
<sequence length="73" mass="8626">MSIKIMVKDTSEKTLIIPDIHNDYNTAKNYLKKILTKLYSWETILMILEIKYKMQQTLLNGSKNNYSRKPGFI</sequence>
<dbReference type="STRING" id="1582439.NPIRD3C_1341"/>
<dbReference type="EMBL" id="CP010868">
    <property type="protein sequence ID" value="AJM92553.1"/>
    <property type="molecule type" value="Genomic_DNA"/>
</dbReference>
<gene>
    <name evidence="1" type="ORF">NPIRD3C_1341</name>
</gene>
<dbReference type="PATRIC" id="fig|1582439.9.peg.1384"/>
<accession>A0A0C5BS48</accession>
<evidence type="ECO:0000313" key="1">
    <source>
        <dbReference type="EMBL" id="AJM92553.1"/>
    </source>
</evidence>
<proteinExistence type="predicted"/>
<evidence type="ECO:0000313" key="2">
    <source>
        <dbReference type="Proteomes" id="UP000032027"/>
    </source>
</evidence>
<dbReference type="HOGENOM" id="CLU_2695542_0_0_2"/>
<organism evidence="1 2">
    <name type="scientific">Nitrosopumilus piranensis</name>
    <dbReference type="NCBI Taxonomy" id="1582439"/>
    <lineage>
        <taxon>Archaea</taxon>
        <taxon>Nitrososphaerota</taxon>
        <taxon>Nitrososphaeria</taxon>
        <taxon>Nitrosopumilales</taxon>
        <taxon>Nitrosopumilaceae</taxon>
        <taxon>Nitrosopumilus</taxon>
    </lineage>
</organism>
<reference evidence="2" key="1">
    <citation type="submission" date="2015-02" db="EMBL/GenBank/DDBJ databases">
        <title>Characterization of two novel Thaumarchaeota isolated from the Northern Adriatic Sea.</title>
        <authorList>
            <person name="Bayer B."/>
            <person name="Vojvoda J."/>
            <person name="Offre P."/>
            <person name="Srivastava A."/>
            <person name="Elisabeth N."/>
            <person name="Garcia J.A.L."/>
            <person name="Schleper C."/>
            <person name="Herndl G.J."/>
        </authorList>
    </citation>
    <scope>NUCLEOTIDE SEQUENCE [LARGE SCALE GENOMIC DNA]</scope>
    <source>
        <strain evidence="2">D3C</strain>
    </source>
</reference>
<dbReference type="KEGG" id="nid:NPIRD3C_1341"/>
<dbReference type="Proteomes" id="UP000032027">
    <property type="component" value="Chromosome"/>
</dbReference>
<keyword evidence="2" id="KW-1185">Reference proteome</keyword>
<protein>
    <submittedName>
        <fullName evidence="1">Uncharacterized protein</fullName>
    </submittedName>
</protein>
<dbReference type="AlphaFoldDB" id="A0A0C5BS48"/>
<dbReference type="RefSeq" id="WP_148703375.1">
    <property type="nucleotide sequence ID" value="NZ_CP010868.1"/>
</dbReference>